<gene>
    <name evidence="2 4" type="ORF">P152DRAFT_462420</name>
</gene>
<dbReference type="OrthoDB" id="4448936at2759"/>
<dbReference type="RefSeq" id="XP_033530185.1">
    <property type="nucleotide sequence ID" value="XM_033680343.1"/>
</dbReference>
<name>A0A6G1FRZ1_9PEZI</name>
<feature type="compositionally biased region" description="Polar residues" evidence="1">
    <location>
        <begin position="330"/>
        <end position="340"/>
    </location>
</feature>
<accession>A0A6G1FRZ1</accession>
<feature type="compositionally biased region" description="Pro residues" evidence="1">
    <location>
        <begin position="1"/>
        <end position="11"/>
    </location>
</feature>
<feature type="region of interest" description="Disordered" evidence="1">
    <location>
        <begin position="326"/>
        <end position="396"/>
    </location>
</feature>
<reference evidence="4" key="2">
    <citation type="submission" date="2020-04" db="EMBL/GenBank/DDBJ databases">
        <authorList>
            <consortium name="NCBI Genome Project"/>
        </authorList>
    </citation>
    <scope>NUCLEOTIDE SEQUENCE</scope>
    <source>
        <strain evidence="4">CBS 781.70</strain>
    </source>
</reference>
<evidence type="ECO:0000313" key="3">
    <source>
        <dbReference type="Proteomes" id="UP000504638"/>
    </source>
</evidence>
<feature type="region of interest" description="Disordered" evidence="1">
    <location>
        <begin position="147"/>
        <end position="173"/>
    </location>
</feature>
<proteinExistence type="predicted"/>
<feature type="compositionally biased region" description="Polar residues" evidence="1">
    <location>
        <begin position="371"/>
        <end position="384"/>
    </location>
</feature>
<dbReference type="Proteomes" id="UP000504638">
    <property type="component" value="Unplaced"/>
</dbReference>
<protein>
    <submittedName>
        <fullName evidence="2 4">Uncharacterized protein</fullName>
    </submittedName>
</protein>
<organism evidence="2">
    <name type="scientific">Eremomyces bilateralis CBS 781.70</name>
    <dbReference type="NCBI Taxonomy" id="1392243"/>
    <lineage>
        <taxon>Eukaryota</taxon>
        <taxon>Fungi</taxon>
        <taxon>Dikarya</taxon>
        <taxon>Ascomycota</taxon>
        <taxon>Pezizomycotina</taxon>
        <taxon>Dothideomycetes</taxon>
        <taxon>Dothideomycetes incertae sedis</taxon>
        <taxon>Eremomycetales</taxon>
        <taxon>Eremomycetaceae</taxon>
        <taxon>Eremomyces</taxon>
    </lineage>
</organism>
<feature type="region of interest" description="Disordered" evidence="1">
    <location>
        <begin position="1"/>
        <end position="40"/>
    </location>
</feature>
<keyword evidence="3" id="KW-1185">Reference proteome</keyword>
<sequence length="579" mass="64306">MPSPTTPPPRTMPQSARLMDSPYSDYYTDLSISPDTDPRDSHRFTVENGKLGYPVIPHTLQESSIDEISSSPIEPPANTPQRALLQRLRDIAICIHERENLTEEQTALLNSRVENIESDLTAPISQTKEAVLGDSGLFIDDEDDLEFEETDGSDEHGDGNGVGQFENSDSDVAPEDIKELGRRVSYSDKSLAATSHLSRSSKKAGLFFPARALEEQHELVARISRAATELRARYEEIKHLNDMNTLRLDTAATRIIDLQAENEALRKASELDHSELFYLKLQLRASDLQAAYRGLKISSHSTHAESIKPSEPDSLDHEIDLLREEMRIHPSQSPASSTRVRASDEGDDFLSGSQLSNAFAPTYRSPLRQPSVASDTSSMKRSNISTPTTSPTKRRRLLRIKRPSLQNRAVTAPAKSVVAHEISPIERPCELDGDAVSETVEEEREECEITEAQEIVTETVEEASEEVASQISEVEETIVETAEEASEEGSSQLSEVEEIIAEIVNEKWEEEGVEQTKETGEHGMSVTEVVEIHTVETTAEGNMEDDIVHEPSITVKTKSPWEELWDGLAELSGFSAEDY</sequence>
<evidence type="ECO:0000256" key="1">
    <source>
        <dbReference type="SAM" id="MobiDB-lite"/>
    </source>
</evidence>
<reference evidence="2 4" key="1">
    <citation type="submission" date="2020-01" db="EMBL/GenBank/DDBJ databases">
        <authorList>
            <consortium name="DOE Joint Genome Institute"/>
            <person name="Haridas S."/>
            <person name="Albert R."/>
            <person name="Binder M."/>
            <person name="Bloem J."/>
            <person name="Labutti K."/>
            <person name="Salamov A."/>
            <person name="Andreopoulos B."/>
            <person name="Baker S.E."/>
            <person name="Barry K."/>
            <person name="Bills G."/>
            <person name="Bluhm B.H."/>
            <person name="Cannon C."/>
            <person name="Castanera R."/>
            <person name="Culley D.E."/>
            <person name="Daum C."/>
            <person name="Ezra D."/>
            <person name="Gonzalez J.B."/>
            <person name="Henrissat B."/>
            <person name="Kuo A."/>
            <person name="Liang C."/>
            <person name="Lipzen A."/>
            <person name="Lutzoni F."/>
            <person name="Magnuson J."/>
            <person name="Mondo S."/>
            <person name="Nolan M."/>
            <person name="Ohm R."/>
            <person name="Pangilinan J."/>
            <person name="Park H.-J."/>
            <person name="Ramirez L."/>
            <person name="Alfaro M."/>
            <person name="Sun H."/>
            <person name="Tritt A."/>
            <person name="Yoshinaga Y."/>
            <person name="Zwiers L.-H."/>
            <person name="Turgeon B.G."/>
            <person name="Goodwin S.B."/>
            <person name="Spatafora J.W."/>
            <person name="Crous P.W."/>
            <person name="Grigoriev I.V."/>
        </authorList>
    </citation>
    <scope>NUCLEOTIDE SEQUENCE</scope>
    <source>
        <strain evidence="2 4">CBS 781.70</strain>
    </source>
</reference>
<evidence type="ECO:0000313" key="2">
    <source>
        <dbReference type="EMBL" id="KAF1808554.1"/>
    </source>
</evidence>
<evidence type="ECO:0000313" key="4">
    <source>
        <dbReference type="RefSeq" id="XP_033530185.1"/>
    </source>
</evidence>
<dbReference type="AlphaFoldDB" id="A0A6G1FRZ1"/>
<dbReference type="EMBL" id="ML975182">
    <property type="protein sequence ID" value="KAF1808554.1"/>
    <property type="molecule type" value="Genomic_DNA"/>
</dbReference>
<reference evidence="4" key="3">
    <citation type="submission" date="2025-04" db="UniProtKB">
        <authorList>
            <consortium name="RefSeq"/>
        </authorList>
    </citation>
    <scope>IDENTIFICATION</scope>
    <source>
        <strain evidence="4">CBS 781.70</strain>
    </source>
</reference>
<dbReference type="GeneID" id="54420913"/>